<reference evidence="1 2" key="1">
    <citation type="submission" date="2014-04" db="EMBL/GenBank/DDBJ databases">
        <authorList>
            <consortium name="DOE Joint Genome Institute"/>
            <person name="Kuo A."/>
            <person name="Martino E."/>
            <person name="Perotto S."/>
            <person name="Kohler A."/>
            <person name="Nagy L.G."/>
            <person name="Floudas D."/>
            <person name="Copeland A."/>
            <person name="Barry K.W."/>
            <person name="Cichocki N."/>
            <person name="Veneault-Fourrey C."/>
            <person name="LaButti K."/>
            <person name="Lindquist E.A."/>
            <person name="Lipzen A."/>
            <person name="Lundell T."/>
            <person name="Morin E."/>
            <person name="Murat C."/>
            <person name="Sun H."/>
            <person name="Tunlid A."/>
            <person name="Henrissat B."/>
            <person name="Grigoriev I.V."/>
            <person name="Hibbett D.S."/>
            <person name="Martin F."/>
            <person name="Nordberg H.P."/>
            <person name="Cantor M.N."/>
            <person name="Hua S.X."/>
        </authorList>
    </citation>
    <scope>NUCLEOTIDE SEQUENCE [LARGE SCALE GENOMIC DNA]</scope>
    <source>
        <strain evidence="1 2">Zn</strain>
    </source>
</reference>
<reference evidence="2" key="2">
    <citation type="submission" date="2015-01" db="EMBL/GenBank/DDBJ databases">
        <title>Evolutionary Origins and Diversification of the Mycorrhizal Mutualists.</title>
        <authorList>
            <consortium name="DOE Joint Genome Institute"/>
            <consortium name="Mycorrhizal Genomics Consortium"/>
            <person name="Kohler A."/>
            <person name="Kuo A."/>
            <person name="Nagy L.G."/>
            <person name="Floudas D."/>
            <person name="Copeland A."/>
            <person name="Barry K.W."/>
            <person name="Cichocki N."/>
            <person name="Veneault-Fourrey C."/>
            <person name="LaButti K."/>
            <person name="Lindquist E.A."/>
            <person name="Lipzen A."/>
            <person name="Lundell T."/>
            <person name="Morin E."/>
            <person name="Murat C."/>
            <person name="Riley R."/>
            <person name="Ohm R."/>
            <person name="Sun H."/>
            <person name="Tunlid A."/>
            <person name="Henrissat B."/>
            <person name="Grigoriev I.V."/>
            <person name="Hibbett D.S."/>
            <person name="Martin F."/>
        </authorList>
    </citation>
    <scope>NUCLEOTIDE SEQUENCE [LARGE SCALE GENOMIC DNA]</scope>
    <source>
        <strain evidence="2">Zn</strain>
    </source>
</reference>
<dbReference type="Proteomes" id="UP000054321">
    <property type="component" value="Unassembled WGS sequence"/>
</dbReference>
<dbReference type="HOGENOM" id="CLU_687151_0_0_1"/>
<dbReference type="OrthoDB" id="4590338at2759"/>
<dbReference type="AlphaFoldDB" id="A0A0C3E303"/>
<gene>
    <name evidence="1" type="ORF">OIDMADRAFT_23490</name>
</gene>
<organism evidence="1 2">
    <name type="scientific">Oidiodendron maius (strain Zn)</name>
    <dbReference type="NCBI Taxonomy" id="913774"/>
    <lineage>
        <taxon>Eukaryota</taxon>
        <taxon>Fungi</taxon>
        <taxon>Dikarya</taxon>
        <taxon>Ascomycota</taxon>
        <taxon>Pezizomycotina</taxon>
        <taxon>Leotiomycetes</taxon>
        <taxon>Leotiomycetes incertae sedis</taxon>
        <taxon>Myxotrichaceae</taxon>
        <taxon>Oidiodendron</taxon>
    </lineage>
</organism>
<keyword evidence="2" id="KW-1185">Reference proteome</keyword>
<name>A0A0C3E303_OIDMZ</name>
<evidence type="ECO:0000313" key="1">
    <source>
        <dbReference type="EMBL" id="KIN08723.1"/>
    </source>
</evidence>
<dbReference type="EMBL" id="KN832870">
    <property type="protein sequence ID" value="KIN08723.1"/>
    <property type="molecule type" value="Genomic_DNA"/>
</dbReference>
<evidence type="ECO:0000313" key="2">
    <source>
        <dbReference type="Proteomes" id="UP000054321"/>
    </source>
</evidence>
<accession>A0A0C3E303</accession>
<dbReference type="InParanoid" id="A0A0C3E303"/>
<protein>
    <submittedName>
        <fullName evidence="1">Uncharacterized protein</fullName>
    </submittedName>
</protein>
<proteinExistence type="predicted"/>
<sequence>MGAGVCYRSLAPMRTGRSFVATSSTRRDKTRTGGNPPAFPTKPTTTSTLISIHYVYPVTAYEPSNTPMNHIMNNQSGSTIIDITDLHRLQHCFMFYPSWRDDKVMQELEEERKHCVSEEELFELSQEETWKSNVTSFDCHGPASASGEARRGNTRFLAVSVAPEPVVLQLLEALAITSDDDMHEAIIRVDLSGNRSISATLVARLLELYPNITTLALFHTSSNLPLQSLSSVLTWKSGIELHHSELFSAAFVDTRSRAWHDEPYQGHISSILNHAPQAIGTVDRVLFLSIMQGIPKQGDPLRLQGGALNATNDRHSSRGGHASLGCAFALAMDIEWLPQDNWRVGPIPATGRQRDNDETGSYIPGHIEHLLMECKCDEVEEIAGPFLEKLEWLAETARKQY</sequence>